<proteinExistence type="predicted"/>
<evidence type="ECO:0000313" key="3">
    <source>
        <dbReference type="Proteomes" id="UP000292423"/>
    </source>
</evidence>
<keyword evidence="3" id="KW-1185">Reference proteome</keyword>
<dbReference type="RefSeq" id="WP_130413121.1">
    <property type="nucleotide sequence ID" value="NZ_SHKX01000012.1"/>
</dbReference>
<dbReference type="OrthoDB" id="6058926at2"/>
<keyword evidence="1" id="KW-1133">Transmembrane helix</keyword>
<keyword evidence="1" id="KW-0812">Transmembrane</keyword>
<gene>
    <name evidence="2" type="ORF">EV700_1915</name>
</gene>
<name>A0A4Q7Z5W2_9GAMM</name>
<dbReference type="EMBL" id="SHKX01000012">
    <property type="protein sequence ID" value="RZU45103.1"/>
    <property type="molecule type" value="Genomic_DNA"/>
</dbReference>
<feature type="transmembrane region" description="Helical" evidence="1">
    <location>
        <begin position="97"/>
        <end position="115"/>
    </location>
</feature>
<accession>A0A4Q7Z5W2</accession>
<organism evidence="2 3">
    <name type="scientific">Fluviicoccus keumensis</name>
    <dbReference type="NCBI Taxonomy" id="1435465"/>
    <lineage>
        <taxon>Bacteria</taxon>
        <taxon>Pseudomonadati</taxon>
        <taxon>Pseudomonadota</taxon>
        <taxon>Gammaproteobacteria</taxon>
        <taxon>Moraxellales</taxon>
        <taxon>Moraxellaceae</taxon>
        <taxon>Fluviicoccus</taxon>
    </lineage>
</organism>
<feature type="transmembrane region" description="Helical" evidence="1">
    <location>
        <begin position="40"/>
        <end position="58"/>
    </location>
</feature>
<reference evidence="2 3" key="1">
    <citation type="submission" date="2019-02" db="EMBL/GenBank/DDBJ databases">
        <title>Genomic Encyclopedia of Type Strains, Phase IV (KMG-IV): sequencing the most valuable type-strain genomes for metagenomic binning, comparative biology and taxonomic classification.</title>
        <authorList>
            <person name="Goeker M."/>
        </authorList>
    </citation>
    <scope>NUCLEOTIDE SEQUENCE [LARGE SCALE GENOMIC DNA]</scope>
    <source>
        <strain evidence="2 3">DSM 105135</strain>
    </source>
</reference>
<dbReference type="Proteomes" id="UP000292423">
    <property type="component" value="Unassembled WGS sequence"/>
</dbReference>
<dbReference type="AlphaFoldDB" id="A0A4Q7Z5W2"/>
<keyword evidence="1" id="KW-0472">Membrane</keyword>
<comment type="caution">
    <text evidence="2">The sequence shown here is derived from an EMBL/GenBank/DDBJ whole genome shotgun (WGS) entry which is preliminary data.</text>
</comment>
<protein>
    <submittedName>
        <fullName evidence="2">Uncharacterized protein</fullName>
    </submittedName>
</protein>
<evidence type="ECO:0000313" key="2">
    <source>
        <dbReference type="EMBL" id="RZU45103.1"/>
    </source>
</evidence>
<sequence>MFAFLILPVLVSGFIACHIHPVNYYKLHRYEGQYLYLMSARYGIRALFASSFLALLVNKYAPAEVSIFSWSVSLNILSLIDELLLSTEAFKPDQAKQLSWIIILSLMIICFPWVWKTAAFAKLMIKYKTTKTDHIRIYIISSILKDSPLDDLLFKASINKDMLVMLSLSDRKVYVGKVISMGEPNENKGADQEICIIPVMSGYRDKDNLTINFTTEYNDIEKEIFITISQDKISYATEFIFDAHVQFKSQDKKGMQQFKIENKRKRLV</sequence>
<evidence type="ECO:0000256" key="1">
    <source>
        <dbReference type="SAM" id="Phobius"/>
    </source>
</evidence>